<dbReference type="PANTHER" id="PTHR43377:SF1">
    <property type="entry name" value="BILIVERDIN REDUCTASE A"/>
    <property type="match status" value="1"/>
</dbReference>
<gene>
    <name evidence="3" type="ORF">A3A38_00025</name>
</gene>
<feature type="domain" description="GFO/IDH/MocA-like oxidoreductase" evidence="2">
    <location>
        <begin position="116"/>
        <end position="216"/>
    </location>
</feature>
<dbReference type="SUPFAM" id="SSF55347">
    <property type="entry name" value="Glyceraldehyde-3-phosphate dehydrogenase-like, C-terminal domain"/>
    <property type="match status" value="1"/>
</dbReference>
<dbReference type="InterPro" id="IPR055170">
    <property type="entry name" value="GFO_IDH_MocA-like_dom"/>
</dbReference>
<dbReference type="Pfam" id="PF22725">
    <property type="entry name" value="GFO_IDH_MocA_C3"/>
    <property type="match status" value="1"/>
</dbReference>
<dbReference type="InterPro" id="IPR000683">
    <property type="entry name" value="Gfo/Idh/MocA-like_OxRdtase_N"/>
</dbReference>
<proteinExistence type="predicted"/>
<dbReference type="GO" id="GO:0000166">
    <property type="term" value="F:nucleotide binding"/>
    <property type="evidence" value="ECO:0007669"/>
    <property type="project" value="InterPro"/>
</dbReference>
<name>A0A1F6EG52_9BACT</name>
<comment type="caution">
    <text evidence="3">The sequence shown here is derived from an EMBL/GenBank/DDBJ whole genome shotgun (WGS) entry which is preliminary data.</text>
</comment>
<protein>
    <submittedName>
        <fullName evidence="3">Uncharacterized protein</fullName>
    </submittedName>
</protein>
<dbReference type="Gene3D" id="3.40.50.720">
    <property type="entry name" value="NAD(P)-binding Rossmann-like Domain"/>
    <property type="match status" value="1"/>
</dbReference>
<accession>A0A1F6EG52</accession>
<dbReference type="PANTHER" id="PTHR43377">
    <property type="entry name" value="BILIVERDIN REDUCTASE A"/>
    <property type="match status" value="1"/>
</dbReference>
<organism evidence="3 4">
    <name type="scientific">Candidatus Kaiserbacteria bacterium RIFCSPLOWO2_01_FULL_53_17</name>
    <dbReference type="NCBI Taxonomy" id="1798511"/>
    <lineage>
        <taxon>Bacteria</taxon>
        <taxon>Candidatus Kaiseribacteriota</taxon>
    </lineage>
</organism>
<dbReference type="SUPFAM" id="SSF51735">
    <property type="entry name" value="NAD(P)-binding Rossmann-fold domains"/>
    <property type="match status" value="1"/>
</dbReference>
<evidence type="ECO:0000313" key="4">
    <source>
        <dbReference type="Proteomes" id="UP000177306"/>
    </source>
</evidence>
<dbReference type="EMBL" id="MFLY01000036">
    <property type="protein sequence ID" value="OGG72619.1"/>
    <property type="molecule type" value="Genomic_DNA"/>
</dbReference>
<sequence length="306" mass="33136">MIRLALIGHGRWGKAIHRTLEGFPNVSVTVVGHGETLQGDIDGVILATPISTHAELALPFIERGIPTFIEKPLTDSVTDAKRLLTAAEKANTLVQVGHIHLHNPAFVKVKELVPTLGRIRYLSFEGANNGPFRSDASVLWDWLPHPLSMALRLLETKPKSVQAWGINSLRPQKPALYDIGVVKYAFDGDVPLICTVNWLSPEKRTTMTIVGEKSSLVHTDTAEQKLALYEGMGPAVLGMQVTPQVPSISHPAYESGWPLEYELRAFVSAVENGSHDHSELAFGATVVELIAAAHQSIDKGGGAVAC</sequence>
<reference evidence="3 4" key="1">
    <citation type="journal article" date="2016" name="Nat. Commun.">
        <title>Thousands of microbial genomes shed light on interconnected biogeochemical processes in an aquifer system.</title>
        <authorList>
            <person name="Anantharaman K."/>
            <person name="Brown C.T."/>
            <person name="Hug L.A."/>
            <person name="Sharon I."/>
            <person name="Castelle C.J."/>
            <person name="Probst A.J."/>
            <person name="Thomas B.C."/>
            <person name="Singh A."/>
            <person name="Wilkins M.J."/>
            <person name="Karaoz U."/>
            <person name="Brodie E.L."/>
            <person name="Williams K.H."/>
            <person name="Hubbard S.S."/>
            <person name="Banfield J.F."/>
        </authorList>
    </citation>
    <scope>NUCLEOTIDE SEQUENCE [LARGE SCALE GENOMIC DNA]</scope>
</reference>
<evidence type="ECO:0000313" key="3">
    <source>
        <dbReference type="EMBL" id="OGG72619.1"/>
    </source>
</evidence>
<dbReference type="AlphaFoldDB" id="A0A1F6EG52"/>
<feature type="domain" description="Gfo/Idh/MocA-like oxidoreductase N-terminal" evidence="1">
    <location>
        <begin position="39"/>
        <end position="98"/>
    </location>
</feature>
<dbReference type="InterPro" id="IPR036291">
    <property type="entry name" value="NAD(P)-bd_dom_sf"/>
</dbReference>
<dbReference type="Gene3D" id="3.30.360.10">
    <property type="entry name" value="Dihydrodipicolinate Reductase, domain 2"/>
    <property type="match status" value="1"/>
</dbReference>
<dbReference type="Pfam" id="PF01408">
    <property type="entry name" value="GFO_IDH_MocA"/>
    <property type="match status" value="1"/>
</dbReference>
<evidence type="ECO:0000259" key="1">
    <source>
        <dbReference type="Pfam" id="PF01408"/>
    </source>
</evidence>
<evidence type="ECO:0000259" key="2">
    <source>
        <dbReference type="Pfam" id="PF22725"/>
    </source>
</evidence>
<dbReference type="InterPro" id="IPR051450">
    <property type="entry name" value="Gfo/Idh/MocA_Oxidoreductases"/>
</dbReference>
<dbReference type="Proteomes" id="UP000177306">
    <property type="component" value="Unassembled WGS sequence"/>
</dbReference>